<evidence type="ECO:0000313" key="2">
    <source>
        <dbReference type="Proteomes" id="UP001164250"/>
    </source>
</evidence>
<dbReference type="EMBL" id="CM047909">
    <property type="protein sequence ID" value="KAJ0080610.1"/>
    <property type="molecule type" value="Genomic_DNA"/>
</dbReference>
<accession>A0ACC1A2Z7</accession>
<sequence length="61" mass="6782">MLGGVVALWSEQADPAVLDARLWPRSSAMAEALWSGNKNESRGDRSFECMAVQNGRKRDCR</sequence>
<gene>
    <name evidence="1" type="ORF">Patl1_23436</name>
</gene>
<keyword evidence="2" id="KW-1185">Reference proteome</keyword>
<protein>
    <submittedName>
        <fullName evidence="1">Uncharacterized protein</fullName>
    </submittedName>
</protein>
<proteinExistence type="predicted"/>
<organism evidence="1 2">
    <name type="scientific">Pistacia atlantica</name>
    <dbReference type="NCBI Taxonomy" id="434234"/>
    <lineage>
        <taxon>Eukaryota</taxon>
        <taxon>Viridiplantae</taxon>
        <taxon>Streptophyta</taxon>
        <taxon>Embryophyta</taxon>
        <taxon>Tracheophyta</taxon>
        <taxon>Spermatophyta</taxon>
        <taxon>Magnoliopsida</taxon>
        <taxon>eudicotyledons</taxon>
        <taxon>Gunneridae</taxon>
        <taxon>Pentapetalae</taxon>
        <taxon>rosids</taxon>
        <taxon>malvids</taxon>
        <taxon>Sapindales</taxon>
        <taxon>Anacardiaceae</taxon>
        <taxon>Pistacia</taxon>
    </lineage>
</organism>
<reference evidence="2" key="1">
    <citation type="journal article" date="2023" name="G3 (Bethesda)">
        <title>Genome assembly and association tests identify interacting loci associated with vigor, precocity, and sex in interspecific pistachio rootstocks.</title>
        <authorList>
            <person name="Palmer W."/>
            <person name="Jacygrad E."/>
            <person name="Sagayaradj S."/>
            <person name="Cavanaugh K."/>
            <person name="Han R."/>
            <person name="Bertier L."/>
            <person name="Beede B."/>
            <person name="Kafkas S."/>
            <person name="Golino D."/>
            <person name="Preece J."/>
            <person name="Michelmore R."/>
        </authorList>
    </citation>
    <scope>NUCLEOTIDE SEQUENCE [LARGE SCALE GENOMIC DNA]</scope>
</reference>
<name>A0ACC1A2Z7_9ROSI</name>
<comment type="caution">
    <text evidence="1">The sequence shown here is derived from an EMBL/GenBank/DDBJ whole genome shotgun (WGS) entry which is preliminary data.</text>
</comment>
<dbReference type="Proteomes" id="UP001164250">
    <property type="component" value="Chromosome 13"/>
</dbReference>
<evidence type="ECO:0000313" key="1">
    <source>
        <dbReference type="EMBL" id="KAJ0080610.1"/>
    </source>
</evidence>